<dbReference type="Pfam" id="PF10306">
    <property type="entry name" value="FLILHELTA"/>
    <property type="match status" value="1"/>
</dbReference>
<dbReference type="InterPro" id="IPR018811">
    <property type="entry name" value="MRX11"/>
</dbReference>
<keyword evidence="3" id="KW-1185">Reference proteome</keyword>
<dbReference type="EMBL" id="KV417268">
    <property type="protein sequence ID" value="KZP00874.1"/>
    <property type="molecule type" value="Genomic_DNA"/>
</dbReference>
<dbReference type="Proteomes" id="UP000076738">
    <property type="component" value="Unassembled WGS sequence"/>
</dbReference>
<reference evidence="2 3" key="1">
    <citation type="journal article" date="2016" name="Mol. Biol. Evol.">
        <title>Comparative Genomics of Early-Diverging Mushroom-Forming Fungi Provides Insights into the Origins of Lignocellulose Decay Capabilities.</title>
        <authorList>
            <person name="Nagy L.G."/>
            <person name="Riley R."/>
            <person name="Tritt A."/>
            <person name="Adam C."/>
            <person name="Daum C."/>
            <person name="Floudas D."/>
            <person name="Sun H."/>
            <person name="Yadav J.S."/>
            <person name="Pangilinan J."/>
            <person name="Larsson K.H."/>
            <person name="Matsuura K."/>
            <person name="Barry K."/>
            <person name="Labutti K."/>
            <person name="Kuo R."/>
            <person name="Ohm R.A."/>
            <person name="Bhattacharya S.S."/>
            <person name="Shirouzu T."/>
            <person name="Yoshinaga Y."/>
            <person name="Martin F.M."/>
            <person name="Grigoriev I.V."/>
            <person name="Hibbett D.S."/>
        </authorList>
    </citation>
    <scope>NUCLEOTIDE SEQUENCE [LARGE SCALE GENOMIC DNA]</scope>
    <source>
        <strain evidence="2 3">TUFC12733</strain>
    </source>
</reference>
<feature type="compositionally biased region" description="Low complexity" evidence="1">
    <location>
        <begin position="11"/>
        <end position="24"/>
    </location>
</feature>
<feature type="region of interest" description="Disordered" evidence="1">
    <location>
        <begin position="1"/>
        <end position="34"/>
    </location>
</feature>
<gene>
    <name evidence="2" type="ORF">CALVIDRAFT_595040</name>
</gene>
<protein>
    <submittedName>
        <fullName evidence="2">Uncharacterized protein</fullName>
    </submittedName>
</protein>
<dbReference type="AlphaFoldDB" id="A0A167RG93"/>
<organism evidence="2 3">
    <name type="scientific">Calocera viscosa (strain TUFC12733)</name>
    <dbReference type="NCBI Taxonomy" id="1330018"/>
    <lineage>
        <taxon>Eukaryota</taxon>
        <taxon>Fungi</taxon>
        <taxon>Dikarya</taxon>
        <taxon>Basidiomycota</taxon>
        <taxon>Agaricomycotina</taxon>
        <taxon>Dacrymycetes</taxon>
        <taxon>Dacrymycetales</taxon>
        <taxon>Dacrymycetaceae</taxon>
        <taxon>Calocera</taxon>
    </lineage>
</organism>
<dbReference type="OrthoDB" id="5580261at2759"/>
<name>A0A167RG93_CALVF</name>
<evidence type="ECO:0000313" key="2">
    <source>
        <dbReference type="EMBL" id="KZP00874.1"/>
    </source>
</evidence>
<accession>A0A167RG93</accession>
<evidence type="ECO:0000313" key="3">
    <source>
        <dbReference type="Proteomes" id="UP000076738"/>
    </source>
</evidence>
<evidence type="ECO:0000256" key="1">
    <source>
        <dbReference type="SAM" id="MobiDB-lite"/>
    </source>
</evidence>
<sequence>MFPTGLRRFTDSGATPTPGSSSGPTPTPSKRPRPYMDALRRLSQRTGTPLPSLIVSFGIVHEVTALAPLFGFFFASRWLGIGQTTVDWAARNEGWEGEMVRGWMREGGEMAERVGGRYGWFGYEKMDKAGRDRLKEDQKKRRETGQEAEQLGAWIAGDVANFVVAYGLNKASLFSLVTHVRPVLIFMAM</sequence>
<proteinExistence type="predicted"/>
<dbReference type="STRING" id="1330018.A0A167RG93"/>